<accession>A0A4Z2G9R8</accession>
<keyword evidence="2" id="KW-1185">Reference proteome</keyword>
<dbReference type="AlphaFoldDB" id="A0A4Z2G9R8"/>
<organism evidence="1 2">
    <name type="scientific">Liparis tanakae</name>
    <name type="common">Tanaka's snailfish</name>
    <dbReference type="NCBI Taxonomy" id="230148"/>
    <lineage>
        <taxon>Eukaryota</taxon>
        <taxon>Metazoa</taxon>
        <taxon>Chordata</taxon>
        <taxon>Craniata</taxon>
        <taxon>Vertebrata</taxon>
        <taxon>Euteleostomi</taxon>
        <taxon>Actinopterygii</taxon>
        <taxon>Neopterygii</taxon>
        <taxon>Teleostei</taxon>
        <taxon>Neoteleostei</taxon>
        <taxon>Acanthomorphata</taxon>
        <taxon>Eupercaria</taxon>
        <taxon>Perciformes</taxon>
        <taxon>Cottioidei</taxon>
        <taxon>Cottales</taxon>
        <taxon>Liparidae</taxon>
        <taxon>Liparis</taxon>
    </lineage>
</organism>
<name>A0A4Z2G9R8_9TELE</name>
<dbReference type="Proteomes" id="UP000314294">
    <property type="component" value="Unassembled WGS sequence"/>
</dbReference>
<reference evidence="1 2" key="1">
    <citation type="submission" date="2019-03" db="EMBL/GenBank/DDBJ databases">
        <title>First draft genome of Liparis tanakae, snailfish: a comprehensive survey of snailfish specific genes.</title>
        <authorList>
            <person name="Kim W."/>
            <person name="Song I."/>
            <person name="Jeong J.-H."/>
            <person name="Kim D."/>
            <person name="Kim S."/>
            <person name="Ryu S."/>
            <person name="Song J.Y."/>
            <person name="Lee S.K."/>
        </authorList>
    </citation>
    <scope>NUCLEOTIDE SEQUENCE [LARGE SCALE GENOMIC DNA]</scope>
    <source>
        <tissue evidence="1">Muscle</tissue>
    </source>
</reference>
<sequence>MQHAEQADVRNRPICSHEVKHLLHGGKTKSAIIGAAPLCPLALFIQRGTLRYAYRCCLNVDLKVKDLSLEKLRASHRDFTI</sequence>
<proteinExistence type="predicted"/>
<gene>
    <name evidence="1" type="ORF">EYF80_039534</name>
</gene>
<dbReference type="EMBL" id="SRLO01000625">
    <property type="protein sequence ID" value="TNN50249.1"/>
    <property type="molecule type" value="Genomic_DNA"/>
</dbReference>
<evidence type="ECO:0000313" key="2">
    <source>
        <dbReference type="Proteomes" id="UP000314294"/>
    </source>
</evidence>
<protein>
    <submittedName>
        <fullName evidence="1">Uncharacterized protein</fullName>
    </submittedName>
</protein>
<evidence type="ECO:0000313" key="1">
    <source>
        <dbReference type="EMBL" id="TNN50249.1"/>
    </source>
</evidence>
<comment type="caution">
    <text evidence="1">The sequence shown here is derived from an EMBL/GenBank/DDBJ whole genome shotgun (WGS) entry which is preliminary data.</text>
</comment>